<keyword evidence="10" id="KW-1185">Reference proteome</keyword>
<reference evidence="9 10" key="1">
    <citation type="submission" date="2024-01" db="EMBL/GenBank/DDBJ databases">
        <title>A draft genome for the cacao thread blight pathogen Marasmiellus scandens.</title>
        <authorList>
            <person name="Baruah I.K."/>
            <person name="Leung J."/>
            <person name="Bukari Y."/>
            <person name="Amoako-Attah I."/>
            <person name="Meinhardt L.W."/>
            <person name="Bailey B.A."/>
            <person name="Cohen S.P."/>
        </authorList>
    </citation>
    <scope>NUCLEOTIDE SEQUENCE [LARGE SCALE GENOMIC DNA]</scope>
    <source>
        <strain evidence="9 10">GH-19</strain>
    </source>
</reference>
<sequence>MTTGHLTIQTSFDTFSDSRTHGYQGSTRNVRLPRVSPAGGGAISKSQDGLRCAVAGIESLRIIRVYDSSQPQDNQSSFNHKYATGRGGFRIDASRNLWEGSGLKLDSTSTDVAWCHGQFSNKVVTSARNGELVLWDVEKSGSKKFEGRVKDHLRSIHKVSVSSIVSHYCITGSSDGDLRVWDLRTFNKSIMRIRHPTSVRGVVFSPVVWQPLQAAVGLDNGNIYRWDLKMGQRGQLDRIPVAHSGSVTTLDWCSSSSPTSSGTPTATENTGNGQGWIVSGGLDRCVKVWDLTSLTSTVSSSQHIPHKPAYVLHPSFPVRHVLWRPGYDCEIAVVSNAEFGTGSNSDMGPPIPSAPVVSTLPQGASGGGSGHSSGSETGYRDALMKGARIPAAPKSAPATSTSGAGDAVEIWDVRRSWIAKWTVPGSAVDGGCTDVVFGDSHALWAQHYSGMFSQIDLRDATKPIDAIPRATVTWEASGSLTFVTDVQREWEVPYDDLFPEAKKEVTTKGHQVKHLGDPSYSGSSQGIGTHYGEENLHDLDMFVKLAKGYIIEGENRAGVCMVNAEVAFQAGHHQAAQVWLFVGASVADIVPETLPVATSTQQVSKLRKPKPVAMEHSYSAPAVISSTPYTFPPSKTSPGRTSTHGSDKISLQNGNGQRSLSTASTGLRHVTPGSSTNTSPRQASAGLPPATPLSPMTPRYPYLGRRESVDSGLSAGSSSQPSGTMSARRPSLYQRPSATHSPSGLSLKHVGGGALDDSDSDSSDSAINEKHSLGNNGGLSDDDEEASNLRPLISPALAPTRVANPSPLSRIVGKHRWVEDEDGMDERDDDGGDTPSPRSTDSEPISDVDVGSTPHARPMHERRRSSTTAVKRKQKSRSQSSIAVQKVDRSFSVSSAAQGNSRHLSLPPPKLIHRDSSSSVRTVTAGGDEREPSLSIDSRRGIVKDPRNHHNREKSVAVSELVLNGHKEDDDTSQLVSNEALVITWTQRDPELVASEEQRFRQLAWDSIRESLEEFADLGDVQMCAMLAILAPQELRLPSRRILGFIDSYIEKLTRLKLYACAAYIRKHCTVQDVYSATLLETTIYTTCGRCRKAFVLPPAAQNAGGSYSYCLTCRKTTITCSICRLPVRGLLFQCSICSHGGHETCYNQYYSQRPLVKLPPNLGNNDKPAERGRPSVSGNSDNAEESNEAAIDGSTDAKSGGGQGSIPVPRLVGRPCAAGCGHYCWLVNSLGGEILRYD</sequence>
<feature type="region of interest" description="Disordered" evidence="7">
    <location>
        <begin position="624"/>
        <end position="946"/>
    </location>
</feature>
<dbReference type="InterPro" id="IPR015943">
    <property type="entry name" value="WD40/YVTN_repeat-like_dom_sf"/>
</dbReference>
<keyword evidence="3" id="KW-0677">Repeat</keyword>
<organism evidence="9 10">
    <name type="scientific">Marasmiellus scandens</name>
    <dbReference type="NCBI Taxonomy" id="2682957"/>
    <lineage>
        <taxon>Eukaryota</taxon>
        <taxon>Fungi</taxon>
        <taxon>Dikarya</taxon>
        <taxon>Basidiomycota</taxon>
        <taxon>Agaricomycotina</taxon>
        <taxon>Agaricomycetes</taxon>
        <taxon>Agaricomycetidae</taxon>
        <taxon>Agaricales</taxon>
        <taxon>Marasmiineae</taxon>
        <taxon>Omphalotaceae</taxon>
        <taxon>Marasmiellus</taxon>
    </lineage>
</organism>
<dbReference type="InterPro" id="IPR037590">
    <property type="entry name" value="WDR24"/>
</dbReference>
<feature type="domain" description="WDR59/RTC1-like RING zinc finger" evidence="8">
    <location>
        <begin position="1118"/>
        <end position="1154"/>
    </location>
</feature>
<dbReference type="InterPro" id="IPR049566">
    <property type="entry name" value="WDR59_RTC1-like_RING_Znf"/>
</dbReference>
<evidence type="ECO:0000259" key="8">
    <source>
        <dbReference type="Pfam" id="PF17120"/>
    </source>
</evidence>
<gene>
    <name evidence="9" type="primary">RTC1</name>
    <name evidence="9" type="ORF">VKT23_012030</name>
</gene>
<keyword evidence="4" id="KW-0863">Zinc-finger</keyword>
<feature type="region of interest" description="Disordered" evidence="7">
    <location>
        <begin position="508"/>
        <end position="527"/>
    </location>
</feature>
<keyword evidence="5" id="KW-0862">Zinc</keyword>
<dbReference type="InterPro" id="IPR001680">
    <property type="entry name" value="WD40_rpt"/>
</dbReference>
<feature type="repeat" description="WD" evidence="6">
    <location>
        <begin position="149"/>
        <end position="185"/>
    </location>
</feature>
<keyword evidence="2" id="KW-0479">Metal-binding</keyword>
<dbReference type="PROSITE" id="PS50082">
    <property type="entry name" value="WD_REPEATS_2"/>
    <property type="match status" value="2"/>
</dbReference>
<feature type="compositionally biased region" description="Basic residues" evidence="7">
    <location>
        <begin position="860"/>
        <end position="876"/>
    </location>
</feature>
<dbReference type="SUPFAM" id="SSF50978">
    <property type="entry name" value="WD40 repeat-like"/>
    <property type="match status" value="1"/>
</dbReference>
<feature type="compositionally biased region" description="Acidic residues" evidence="7">
    <location>
        <begin position="819"/>
        <end position="832"/>
    </location>
</feature>
<comment type="caution">
    <text evidence="9">The sequence shown here is derived from an EMBL/GenBank/DDBJ whole genome shotgun (WGS) entry which is preliminary data.</text>
</comment>
<name>A0ABR1JAS2_9AGAR</name>
<dbReference type="InterPro" id="IPR036322">
    <property type="entry name" value="WD40_repeat_dom_sf"/>
</dbReference>
<feature type="compositionally biased region" description="Polar residues" evidence="7">
    <location>
        <begin position="734"/>
        <end position="744"/>
    </location>
</feature>
<feature type="compositionally biased region" description="Basic and acidic residues" evidence="7">
    <location>
        <begin position="927"/>
        <end position="946"/>
    </location>
</feature>
<dbReference type="PROSITE" id="PS00678">
    <property type="entry name" value="WD_REPEATS_1"/>
    <property type="match status" value="1"/>
</dbReference>
<evidence type="ECO:0000256" key="5">
    <source>
        <dbReference type="ARBA" id="ARBA00022833"/>
    </source>
</evidence>
<dbReference type="Pfam" id="PF17120">
    <property type="entry name" value="zf-RING_16"/>
    <property type="match status" value="1"/>
</dbReference>
<evidence type="ECO:0000256" key="3">
    <source>
        <dbReference type="ARBA" id="ARBA00022737"/>
    </source>
</evidence>
<dbReference type="EMBL" id="JBANRG010000028">
    <property type="protein sequence ID" value="KAK7452631.1"/>
    <property type="molecule type" value="Genomic_DNA"/>
</dbReference>
<feature type="compositionally biased region" description="Low complexity" evidence="7">
    <location>
        <begin position="254"/>
        <end position="267"/>
    </location>
</feature>
<evidence type="ECO:0000256" key="2">
    <source>
        <dbReference type="ARBA" id="ARBA00022723"/>
    </source>
</evidence>
<protein>
    <submittedName>
        <fullName evidence="9">SEA (Seh1-associated) complex subunit</fullName>
    </submittedName>
</protein>
<evidence type="ECO:0000256" key="1">
    <source>
        <dbReference type="ARBA" id="ARBA00022574"/>
    </source>
</evidence>
<dbReference type="SMART" id="SM00320">
    <property type="entry name" value="WD40"/>
    <property type="match status" value="4"/>
</dbReference>
<feature type="region of interest" description="Disordered" evidence="7">
    <location>
        <begin position="1161"/>
        <end position="1204"/>
    </location>
</feature>
<feature type="compositionally biased region" description="Polar residues" evidence="7">
    <location>
        <begin position="891"/>
        <end position="903"/>
    </location>
</feature>
<dbReference type="PANTHER" id="PTHR46200:SF1">
    <property type="entry name" value="GATOR COMPLEX PROTEIN WDR24"/>
    <property type="match status" value="1"/>
</dbReference>
<keyword evidence="1 6" id="KW-0853">WD repeat</keyword>
<feature type="compositionally biased region" description="Polar residues" evidence="7">
    <location>
        <begin position="672"/>
        <end position="682"/>
    </location>
</feature>
<feature type="compositionally biased region" description="Polar residues" evidence="7">
    <location>
        <begin position="624"/>
        <end position="665"/>
    </location>
</feature>
<feature type="region of interest" description="Disordered" evidence="7">
    <location>
        <begin position="253"/>
        <end position="274"/>
    </location>
</feature>
<evidence type="ECO:0000256" key="7">
    <source>
        <dbReference type="SAM" id="MobiDB-lite"/>
    </source>
</evidence>
<dbReference type="InterPro" id="IPR019775">
    <property type="entry name" value="WD40_repeat_CS"/>
</dbReference>
<evidence type="ECO:0000313" key="10">
    <source>
        <dbReference type="Proteomes" id="UP001498398"/>
    </source>
</evidence>
<feature type="region of interest" description="Disordered" evidence="7">
    <location>
        <begin position="358"/>
        <end position="378"/>
    </location>
</feature>
<feature type="repeat" description="WD" evidence="6">
    <location>
        <begin position="277"/>
        <end position="299"/>
    </location>
</feature>
<dbReference type="Proteomes" id="UP001498398">
    <property type="component" value="Unassembled WGS sequence"/>
</dbReference>
<dbReference type="PANTHER" id="PTHR46200">
    <property type="entry name" value="GATOR COMPLEX PROTEIN WDR24"/>
    <property type="match status" value="1"/>
</dbReference>
<dbReference type="PROSITE" id="PS50294">
    <property type="entry name" value="WD_REPEATS_REGION"/>
    <property type="match status" value="1"/>
</dbReference>
<proteinExistence type="predicted"/>
<accession>A0ABR1JAS2</accession>
<dbReference type="Gene3D" id="2.130.10.10">
    <property type="entry name" value="YVTN repeat-like/Quinoprotein amine dehydrogenase"/>
    <property type="match status" value="1"/>
</dbReference>
<feature type="compositionally biased region" description="Low complexity" evidence="7">
    <location>
        <begin position="710"/>
        <end position="726"/>
    </location>
</feature>
<evidence type="ECO:0000313" key="9">
    <source>
        <dbReference type="EMBL" id="KAK7452631.1"/>
    </source>
</evidence>
<evidence type="ECO:0000256" key="6">
    <source>
        <dbReference type="PROSITE-ProRule" id="PRU00221"/>
    </source>
</evidence>
<evidence type="ECO:0000256" key="4">
    <source>
        <dbReference type="ARBA" id="ARBA00022771"/>
    </source>
</evidence>